<feature type="region of interest" description="Disordered" evidence="1">
    <location>
        <begin position="1"/>
        <end position="26"/>
    </location>
</feature>
<dbReference type="GO" id="GO:0005524">
    <property type="term" value="F:ATP binding"/>
    <property type="evidence" value="ECO:0007669"/>
    <property type="project" value="InterPro"/>
</dbReference>
<dbReference type="Pfam" id="PF00004">
    <property type="entry name" value="AAA"/>
    <property type="match status" value="1"/>
</dbReference>
<keyword evidence="2" id="KW-0812">Transmembrane</keyword>
<protein>
    <submittedName>
        <fullName evidence="4">AAA-domain-containing protein</fullName>
    </submittedName>
</protein>
<feature type="compositionally biased region" description="Polar residues" evidence="1">
    <location>
        <begin position="14"/>
        <end position="26"/>
    </location>
</feature>
<feature type="transmembrane region" description="Helical" evidence="2">
    <location>
        <begin position="1430"/>
        <end position="1452"/>
    </location>
</feature>
<dbReference type="Pfam" id="PF17862">
    <property type="entry name" value="AAA_lid_3"/>
    <property type="match status" value="1"/>
</dbReference>
<dbReference type="SMART" id="SM00382">
    <property type="entry name" value="AAA"/>
    <property type="match status" value="1"/>
</dbReference>
<dbReference type="PANTHER" id="PTHR24148:SF73">
    <property type="entry name" value="HET DOMAIN PROTEIN (AFU_ORTHOLOGUE AFUA_8G01020)"/>
    <property type="match status" value="1"/>
</dbReference>
<gene>
    <name evidence="4" type="ORF">BU26DRAFT_473544</name>
</gene>
<dbReference type="GO" id="GO:0016887">
    <property type="term" value="F:ATP hydrolysis activity"/>
    <property type="evidence" value="ECO:0007669"/>
    <property type="project" value="InterPro"/>
</dbReference>
<dbReference type="InterPro" id="IPR003593">
    <property type="entry name" value="AAA+_ATPase"/>
</dbReference>
<evidence type="ECO:0000313" key="5">
    <source>
        <dbReference type="Proteomes" id="UP000800094"/>
    </source>
</evidence>
<dbReference type="InterPro" id="IPR010730">
    <property type="entry name" value="HET"/>
</dbReference>
<evidence type="ECO:0000259" key="3">
    <source>
        <dbReference type="SMART" id="SM00382"/>
    </source>
</evidence>
<dbReference type="InterPro" id="IPR052895">
    <property type="entry name" value="HetReg/Transcr_Mod"/>
</dbReference>
<dbReference type="Gene3D" id="1.10.8.60">
    <property type="match status" value="1"/>
</dbReference>
<name>A0A6A6J3G9_9PLEO</name>
<keyword evidence="2" id="KW-1133">Transmembrane helix</keyword>
<dbReference type="EMBL" id="ML987189">
    <property type="protein sequence ID" value="KAF2256951.1"/>
    <property type="molecule type" value="Genomic_DNA"/>
</dbReference>
<dbReference type="OrthoDB" id="5402891at2759"/>
<proteinExistence type="predicted"/>
<evidence type="ECO:0000256" key="1">
    <source>
        <dbReference type="SAM" id="MobiDB-lite"/>
    </source>
</evidence>
<dbReference type="PANTHER" id="PTHR24148">
    <property type="entry name" value="ANKYRIN REPEAT DOMAIN-CONTAINING PROTEIN 39 HOMOLOG-RELATED"/>
    <property type="match status" value="1"/>
</dbReference>
<dbReference type="GeneID" id="54578802"/>
<evidence type="ECO:0000256" key="2">
    <source>
        <dbReference type="SAM" id="Phobius"/>
    </source>
</evidence>
<dbReference type="Proteomes" id="UP000800094">
    <property type="component" value="Unassembled WGS sequence"/>
</dbReference>
<evidence type="ECO:0000313" key="4">
    <source>
        <dbReference type="EMBL" id="KAF2256951.1"/>
    </source>
</evidence>
<dbReference type="RefSeq" id="XP_033691955.1">
    <property type="nucleotide sequence ID" value="XM_033825472.1"/>
</dbReference>
<accession>A0A6A6J3G9</accession>
<feature type="domain" description="AAA+ ATPase" evidence="3">
    <location>
        <begin position="527"/>
        <end position="662"/>
    </location>
</feature>
<dbReference type="InterPro" id="IPR027417">
    <property type="entry name" value="P-loop_NTPase"/>
</dbReference>
<keyword evidence="5" id="KW-1185">Reference proteome</keyword>
<sequence length="1567" mass="174503">MKLPRLFTSRKTRTSTQPTKPADTTNIPEAIKLNDDLENGVLIEAPSFTENKEKQVEIPSWFLNNCVKTSEELKDRTIPIIVLEAAPAGGIDPSLAAKESNAIAGAFEIESVVYEALYVVLSSPLPERDCLGGGQLGKSFNPVQFKKNAALLRIPNQCTGRGGPSFLQGIVEYFAREIEADLITLSLEDLKDLGQHIAIAEGIFMPEGAVEYMSMYCGQQEGDNSGFAPKAVQFPKSNHKIESPLATVLRSAQLKAASRNSSKSELVSAPLIVHIPEVHELPYSTLKALCDAAANEEGRLSNVLLISSTTTSSCQEDDNILRLTGTKPVKRAIRVVPVRCRAQMHLLEVGPKGSDIFLQSNVRALQRRIRQDLKDIWTPMVEPYTTWDFLEGYTPSTRLARRHLGEEEVECLAEQINGSLDPEHIRAVILGAERRDEVLLDWGEKMSLGKWANFPSNVQAAIRKIEYNEGDLTWEKKFLDLIVNPDTVEEGWSDIELELEVKDAIVQMIDQPGNKGQAAYGILRRGRVGGALIYGPPGTGKTHLARVLAKECQAVMISASVADIEDMHVGETEKAIKGLFNLGRLLAPSIIFIDEADALFRARAPGDHTWERSRTNQLLTEMDGLVKVKSPPFVLIATNYPRQLDHAVLRRTPCRLHIGLPPAVARQRIFRMNLREERVDQNIDWGNLARITPGFSGSDIRTMCLQAALISEASGLRKDGRRVLSKAHFEKAFQRSAPTVSKAALAHIREFAKEHDPAAWAKMRSSERNQEDKLENLEAGHSVGSSNAEPTPSNLSEPVSEGLGQAVQQPTSPASIRREPPKSTSGGGTETIQANFNEQGSASDSATHNVAFAYTPLKAKSKQIRVLSIEPAMESDDPARQDPIRCRLENVDLDDCTPLYSHHVAKHKEELGLLPQGKLAAWHLTNLKLHAQLEDIRTTAPDSRKIRSYDTFSQVKDSYDVPLEEINPLVARFTWGDYIALSYVWGDPSNKEHIIINDCKFAVTRNLFVALHKLRESLEVRQLELKIWIDAICINQNDLMERETEVSKMGLIYSEALAVRAWLGLPQLTTPSEFTKAKDWLNSVRGLGVRQIKASLVPDAEAAHALRSLASSSAYAQYWTRLWVVQEMWLASSLLFWYGDWYFTPEDLCKLYYLFREGGVSTSYPFPLASNLPDSELLDYLCRPLARVNWLREWDNAFERGQLPIFDIVHLAQSSESTDPRDKVYGLLALMPEEIARSIRPSYAPDFSIRDACVAFSKACFQETGDLYDLARIRVSPIRRTDFPTWAFDLSTGSIDMSLGVRHKPHRANAHLHGAPMFSDDSLIMFCEGVFVDTVESLAAPSFRGDGTERDPEPGPVSADTGPYLLPVDDSSKLALARVLCHDSDYDFSQGPSLLDVPWIPKEEVVLNEPSGIISGCTKQDFYEVDEGRYWPIFAASTILGVIFTMAFYINADFMIHGVPLRHYFTSTEASCPNPAAYLKLQKPAAVFLREERLCVTRHGLVGMVPNSAKLGDRIAVLLQCDMPVVLRPKGEYYEYIGACFVEGLMKGEAIARMEKGELQRERIALC</sequence>
<feature type="region of interest" description="Disordered" evidence="1">
    <location>
        <begin position="1342"/>
        <end position="1362"/>
    </location>
</feature>
<keyword evidence="2" id="KW-0472">Membrane</keyword>
<organism evidence="4 5">
    <name type="scientific">Trematosphaeria pertusa</name>
    <dbReference type="NCBI Taxonomy" id="390896"/>
    <lineage>
        <taxon>Eukaryota</taxon>
        <taxon>Fungi</taxon>
        <taxon>Dikarya</taxon>
        <taxon>Ascomycota</taxon>
        <taxon>Pezizomycotina</taxon>
        <taxon>Dothideomycetes</taxon>
        <taxon>Pleosporomycetidae</taxon>
        <taxon>Pleosporales</taxon>
        <taxon>Massarineae</taxon>
        <taxon>Trematosphaeriaceae</taxon>
        <taxon>Trematosphaeria</taxon>
    </lineage>
</organism>
<dbReference type="InterPro" id="IPR003959">
    <property type="entry name" value="ATPase_AAA_core"/>
</dbReference>
<reference evidence="4" key="1">
    <citation type="journal article" date="2020" name="Stud. Mycol.">
        <title>101 Dothideomycetes genomes: a test case for predicting lifestyles and emergence of pathogens.</title>
        <authorList>
            <person name="Haridas S."/>
            <person name="Albert R."/>
            <person name="Binder M."/>
            <person name="Bloem J."/>
            <person name="Labutti K."/>
            <person name="Salamov A."/>
            <person name="Andreopoulos B."/>
            <person name="Baker S."/>
            <person name="Barry K."/>
            <person name="Bills G."/>
            <person name="Bluhm B."/>
            <person name="Cannon C."/>
            <person name="Castanera R."/>
            <person name="Culley D."/>
            <person name="Daum C."/>
            <person name="Ezra D."/>
            <person name="Gonzalez J."/>
            <person name="Henrissat B."/>
            <person name="Kuo A."/>
            <person name="Liang C."/>
            <person name="Lipzen A."/>
            <person name="Lutzoni F."/>
            <person name="Magnuson J."/>
            <person name="Mondo S."/>
            <person name="Nolan M."/>
            <person name="Ohm R."/>
            <person name="Pangilinan J."/>
            <person name="Park H.-J."/>
            <person name="Ramirez L."/>
            <person name="Alfaro M."/>
            <person name="Sun H."/>
            <person name="Tritt A."/>
            <person name="Yoshinaga Y."/>
            <person name="Zwiers L.-H."/>
            <person name="Turgeon B."/>
            <person name="Goodwin S."/>
            <person name="Spatafora J."/>
            <person name="Crous P."/>
            <person name="Grigoriev I."/>
        </authorList>
    </citation>
    <scope>NUCLEOTIDE SEQUENCE</scope>
    <source>
        <strain evidence="4">CBS 122368</strain>
    </source>
</reference>
<dbReference type="Pfam" id="PF26639">
    <property type="entry name" value="Het-6_barrel"/>
    <property type="match status" value="1"/>
</dbReference>
<dbReference type="Gene3D" id="3.40.50.300">
    <property type="entry name" value="P-loop containing nucleotide triphosphate hydrolases"/>
    <property type="match status" value="1"/>
</dbReference>
<dbReference type="Pfam" id="PF06985">
    <property type="entry name" value="HET"/>
    <property type="match status" value="1"/>
</dbReference>
<dbReference type="InterPro" id="IPR041569">
    <property type="entry name" value="AAA_lid_3"/>
</dbReference>
<dbReference type="SUPFAM" id="SSF52540">
    <property type="entry name" value="P-loop containing nucleoside triphosphate hydrolases"/>
    <property type="match status" value="1"/>
</dbReference>
<feature type="region of interest" description="Disordered" evidence="1">
    <location>
        <begin position="781"/>
        <end position="833"/>
    </location>
</feature>
<feature type="compositionally biased region" description="Polar residues" evidence="1">
    <location>
        <begin position="783"/>
        <end position="797"/>
    </location>
</feature>